<evidence type="ECO:0008006" key="3">
    <source>
        <dbReference type="Google" id="ProtNLM"/>
    </source>
</evidence>
<dbReference type="AlphaFoldDB" id="A0A1G7KMH5"/>
<protein>
    <recommendedName>
        <fullName evidence="3">P pilus assembly protein, chaperone PapD</fullName>
    </recommendedName>
</protein>
<organism evidence="1 2">
    <name type="scientific">Thermus arciformis</name>
    <dbReference type="NCBI Taxonomy" id="482827"/>
    <lineage>
        <taxon>Bacteria</taxon>
        <taxon>Thermotogati</taxon>
        <taxon>Deinococcota</taxon>
        <taxon>Deinococci</taxon>
        <taxon>Thermales</taxon>
        <taxon>Thermaceae</taxon>
        <taxon>Thermus</taxon>
    </lineage>
</organism>
<dbReference type="EMBL" id="FNBC01000047">
    <property type="protein sequence ID" value="SDF37969.1"/>
    <property type="molecule type" value="Genomic_DNA"/>
</dbReference>
<dbReference type="Proteomes" id="UP000199446">
    <property type="component" value="Unassembled WGS sequence"/>
</dbReference>
<gene>
    <name evidence="1" type="ORF">SAMN04488243_14710</name>
</gene>
<sequence>MYHDPMTAQRRSRWAKGVLPLAFLLLPALAQVDLTLSPARLELLLSPGEVRVERVTVKNGLPREEPIAVRLVPFALSPEGTVVESPSPGLCPYVTVSPTAFLLPPQGSQEVALRVEAPGEGEGEGTLACLVVFGAQPRPLPGAGVGVSTRPELGLAVYLTLRGTEKPALRARVGGEGKALPVLLENPGNVLQRLFGEALVYDREGKEVARLPVEDLPVLPGGYRRLSLAPEAPLPPGRYRVVLLLESAHGRYAAEGVWDVP</sequence>
<keyword evidence="2" id="KW-1185">Reference proteome</keyword>
<evidence type="ECO:0000313" key="1">
    <source>
        <dbReference type="EMBL" id="SDF37969.1"/>
    </source>
</evidence>
<proteinExistence type="predicted"/>
<dbReference type="STRING" id="482827.SAMN04488243_14710"/>
<name>A0A1G7KMH5_9DEIN</name>
<accession>A0A1G7KMH5</accession>
<reference evidence="2" key="1">
    <citation type="submission" date="2016-10" db="EMBL/GenBank/DDBJ databases">
        <authorList>
            <person name="Varghese N."/>
            <person name="Submissions S."/>
        </authorList>
    </citation>
    <scope>NUCLEOTIDE SEQUENCE [LARGE SCALE GENOMIC DNA]</scope>
    <source>
        <strain evidence="2">CGMCC 1.6992</strain>
    </source>
</reference>
<evidence type="ECO:0000313" key="2">
    <source>
        <dbReference type="Proteomes" id="UP000199446"/>
    </source>
</evidence>